<evidence type="ECO:0000313" key="2">
    <source>
        <dbReference type="Proteomes" id="UP000279259"/>
    </source>
</evidence>
<gene>
    <name evidence="1" type="ORF">EHS25_002586</name>
</gene>
<keyword evidence="2" id="KW-1185">Reference proteome</keyword>
<dbReference type="AlphaFoldDB" id="A0A427YD96"/>
<evidence type="ECO:0000313" key="1">
    <source>
        <dbReference type="EMBL" id="RSH88924.1"/>
    </source>
</evidence>
<comment type="caution">
    <text evidence="1">The sequence shown here is derived from an EMBL/GenBank/DDBJ whole genome shotgun (WGS) entry which is preliminary data.</text>
</comment>
<name>A0A427YD96_9TREE</name>
<dbReference type="Proteomes" id="UP000279259">
    <property type="component" value="Unassembled WGS sequence"/>
</dbReference>
<dbReference type="EMBL" id="RSCD01000015">
    <property type="protein sequence ID" value="RSH88924.1"/>
    <property type="molecule type" value="Genomic_DNA"/>
</dbReference>
<organism evidence="1 2">
    <name type="scientific">Saitozyma podzolica</name>
    <dbReference type="NCBI Taxonomy" id="1890683"/>
    <lineage>
        <taxon>Eukaryota</taxon>
        <taxon>Fungi</taxon>
        <taxon>Dikarya</taxon>
        <taxon>Basidiomycota</taxon>
        <taxon>Agaricomycotina</taxon>
        <taxon>Tremellomycetes</taxon>
        <taxon>Tremellales</taxon>
        <taxon>Trimorphomycetaceae</taxon>
        <taxon>Saitozyma</taxon>
    </lineage>
</organism>
<reference evidence="1 2" key="1">
    <citation type="submission" date="2018-11" db="EMBL/GenBank/DDBJ databases">
        <title>Genome sequence of Saitozyma podzolica DSM 27192.</title>
        <authorList>
            <person name="Aliyu H."/>
            <person name="Gorte O."/>
            <person name="Ochsenreither K."/>
        </authorList>
    </citation>
    <scope>NUCLEOTIDE SEQUENCE [LARGE SCALE GENOMIC DNA]</scope>
    <source>
        <strain evidence="1 2">DSM 27192</strain>
    </source>
</reference>
<protein>
    <submittedName>
        <fullName evidence="1">Uncharacterized protein</fullName>
    </submittedName>
</protein>
<accession>A0A427YD96</accession>
<proteinExistence type="predicted"/>
<sequence length="162" mass="17736">MSSSSAGYQWNYEQTSFGSYIVETGMESTERGYHLTVEFQRTGETDPPDGKMRLFFARLQAEASEQAEITNPTKKDMMKTLPDKAWDKLTDTDAELPPAETSADSFIIHTPTDRGDAISKTTYKVVPPISSQSGKSFLGEVARAAAFGFVFGISGGTVRPTM</sequence>
<dbReference type="OrthoDB" id="10301227at2759"/>